<dbReference type="SUPFAM" id="SSF51269">
    <property type="entry name" value="AFP III-like domain"/>
    <property type="match status" value="1"/>
</dbReference>
<evidence type="ECO:0000313" key="2">
    <source>
        <dbReference type="EMBL" id="SQJ06903.1"/>
    </source>
</evidence>
<dbReference type="AlphaFoldDB" id="A0AAX2JBZ7"/>
<dbReference type="Pfam" id="PF08666">
    <property type="entry name" value="SAF"/>
    <property type="match status" value="1"/>
</dbReference>
<dbReference type="Gene3D" id="3.90.1210.10">
    <property type="entry name" value="Antifreeze-like/N-acetylneuraminic acid synthase C-terminal domain"/>
    <property type="match status" value="1"/>
</dbReference>
<dbReference type="Gene3D" id="3.20.20.70">
    <property type="entry name" value="Aldolase class I"/>
    <property type="match status" value="1"/>
</dbReference>
<dbReference type="SUPFAM" id="SSF51569">
    <property type="entry name" value="Aldolase"/>
    <property type="match status" value="1"/>
</dbReference>
<organism evidence="2 3">
    <name type="scientific">Fusobacterium ulcerans</name>
    <dbReference type="NCBI Taxonomy" id="861"/>
    <lineage>
        <taxon>Bacteria</taxon>
        <taxon>Fusobacteriati</taxon>
        <taxon>Fusobacteriota</taxon>
        <taxon>Fusobacteriia</taxon>
        <taxon>Fusobacteriales</taxon>
        <taxon>Fusobacteriaceae</taxon>
        <taxon>Fusobacterium</taxon>
    </lineage>
</organism>
<dbReference type="InterPro" id="IPR051690">
    <property type="entry name" value="PseI-like"/>
</dbReference>
<dbReference type="GO" id="GO:0047444">
    <property type="term" value="F:N-acylneuraminate-9-phosphate synthase activity"/>
    <property type="evidence" value="ECO:0007669"/>
    <property type="project" value="TreeGrafter"/>
</dbReference>
<protein>
    <submittedName>
        <fullName evidence="2">Spore coat polysaccharide biosynthesis protein spsE</fullName>
    </submittedName>
</protein>
<dbReference type="InterPro" id="IPR057736">
    <property type="entry name" value="SAF_PseI/NeuA/NeuB"/>
</dbReference>
<dbReference type="GO" id="GO:0016051">
    <property type="term" value="P:carbohydrate biosynthetic process"/>
    <property type="evidence" value="ECO:0007669"/>
    <property type="project" value="InterPro"/>
</dbReference>
<dbReference type="Proteomes" id="UP000249008">
    <property type="component" value="Chromosome 1"/>
</dbReference>
<sequence>MKKNKVFIIAEAGVNHNGSLKLAKKMVEKAVEAKVDAIKFQTFIAKNLVSRNTEKANYQKLNTNNKESQLEMIKKLELSFEQFIELKRYCDEMRIKFLSTPFDLDSIEFLKKLGMKIWKVPSGEITNLPYLRKIAEVADEIILSTGMSDLCEISKAVEILKKENKKILILHCNTEYPTPMEDVNLRAMELLKEKFNVEVGYSDHTLGIEVSIAAVALGARIIEKHFTLDKNMEGPDHKASLEPEELKKMVTGIRNIEEALGKKQKEVSESEKKNKDIARKSIVAKKNIKKGEIFTEENLTVKRPGNGISPMQWDEVIGKSSIRNFEEDELIEI</sequence>
<dbReference type="SMART" id="SM00858">
    <property type="entry name" value="SAF"/>
    <property type="match status" value="1"/>
</dbReference>
<dbReference type="PROSITE" id="PS50844">
    <property type="entry name" value="AFP_LIKE"/>
    <property type="match status" value="1"/>
</dbReference>
<evidence type="ECO:0000259" key="1">
    <source>
        <dbReference type="PROSITE" id="PS50844"/>
    </source>
</evidence>
<dbReference type="NCBIfam" id="TIGR03569">
    <property type="entry name" value="NeuB_NnaB"/>
    <property type="match status" value="1"/>
</dbReference>
<dbReference type="CDD" id="cd11615">
    <property type="entry name" value="SAF_NeuB_like"/>
    <property type="match status" value="1"/>
</dbReference>
<dbReference type="InterPro" id="IPR013132">
    <property type="entry name" value="PseI/NeuA/B-like_N"/>
</dbReference>
<dbReference type="InterPro" id="IPR013974">
    <property type="entry name" value="SAF"/>
</dbReference>
<dbReference type="KEGG" id="ful:C4N20_01280"/>
<feature type="domain" description="AFP-like" evidence="1">
    <location>
        <begin position="281"/>
        <end position="333"/>
    </location>
</feature>
<dbReference type="RefSeq" id="WP_005981688.1">
    <property type="nucleotide sequence ID" value="NZ_CABKNW010000005.1"/>
</dbReference>
<accession>A0AAX2JBZ7</accession>
<dbReference type="PANTHER" id="PTHR42966">
    <property type="entry name" value="N-ACETYLNEURAMINATE SYNTHASE"/>
    <property type="match status" value="1"/>
</dbReference>
<dbReference type="InterPro" id="IPR020007">
    <property type="entry name" value="NeuB/NeuA"/>
</dbReference>
<dbReference type="InterPro" id="IPR036732">
    <property type="entry name" value="AFP_Neu5c_C_sf"/>
</dbReference>
<evidence type="ECO:0000313" key="3">
    <source>
        <dbReference type="Proteomes" id="UP000249008"/>
    </source>
</evidence>
<dbReference type="InterPro" id="IPR006190">
    <property type="entry name" value="SAF_AFP_Neu5Ac"/>
</dbReference>
<dbReference type="EMBL" id="LS483487">
    <property type="protein sequence ID" value="SQJ06903.1"/>
    <property type="molecule type" value="Genomic_DNA"/>
</dbReference>
<proteinExistence type="predicted"/>
<gene>
    <name evidence="2" type="primary">spsE</name>
    <name evidence="2" type="ORF">NCTC12112_02133</name>
</gene>
<dbReference type="PANTHER" id="PTHR42966:SF1">
    <property type="entry name" value="SIALIC ACID SYNTHASE"/>
    <property type="match status" value="1"/>
</dbReference>
<dbReference type="InterPro" id="IPR013785">
    <property type="entry name" value="Aldolase_TIM"/>
</dbReference>
<reference evidence="2 3" key="1">
    <citation type="submission" date="2018-06" db="EMBL/GenBank/DDBJ databases">
        <authorList>
            <consortium name="Pathogen Informatics"/>
            <person name="Doyle S."/>
        </authorList>
    </citation>
    <scope>NUCLEOTIDE SEQUENCE [LARGE SCALE GENOMIC DNA]</scope>
    <source>
        <strain evidence="2 3">NCTC12112</strain>
    </source>
</reference>
<dbReference type="Pfam" id="PF03102">
    <property type="entry name" value="NeuB"/>
    <property type="match status" value="1"/>
</dbReference>
<dbReference type="GeneID" id="78453421"/>
<name>A0AAX2JBZ7_9FUSO</name>